<dbReference type="GO" id="GO:0009247">
    <property type="term" value="P:glycolipid biosynthetic process"/>
    <property type="evidence" value="ECO:0007669"/>
    <property type="project" value="TreeGrafter"/>
</dbReference>
<dbReference type="Pfam" id="PF03435">
    <property type="entry name" value="Sacchrp_dh_NADP"/>
    <property type="match status" value="1"/>
</dbReference>
<evidence type="ECO:0000259" key="2">
    <source>
        <dbReference type="Pfam" id="PF00326"/>
    </source>
</evidence>
<accession>A0A378SZC4</accession>
<dbReference type="GO" id="GO:0006508">
    <property type="term" value="P:proteolysis"/>
    <property type="evidence" value="ECO:0007669"/>
    <property type="project" value="InterPro"/>
</dbReference>
<feature type="domain" description="Saccharopine dehydrogenase NADP binding" evidence="3">
    <location>
        <begin position="678"/>
        <end position="802"/>
    </location>
</feature>
<dbReference type="PANTHER" id="PTHR12286">
    <property type="entry name" value="SACCHAROPINE DEHYDROGENASE-LIKE OXIDOREDUCTASE"/>
    <property type="match status" value="1"/>
</dbReference>
<dbReference type="InterPro" id="IPR005097">
    <property type="entry name" value="Sacchrp_dh_NADP-bd"/>
</dbReference>
<dbReference type="InterPro" id="IPR029058">
    <property type="entry name" value="AB_hydrolase_fold"/>
</dbReference>
<dbReference type="Gene3D" id="2.120.10.30">
    <property type="entry name" value="TolB, C-terminal domain"/>
    <property type="match status" value="2"/>
</dbReference>
<name>A0A378SZC4_9MYCO</name>
<dbReference type="EMBL" id="UGQQ01000001">
    <property type="protein sequence ID" value="STZ53740.1"/>
    <property type="molecule type" value="Genomic_DNA"/>
</dbReference>
<dbReference type="SUPFAM" id="SSF53474">
    <property type="entry name" value="alpha/beta-Hydrolases"/>
    <property type="match status" value="1"/>
</dbReference>
<dbReference type="Proteomes" id="UP000254945">
    <property type="component" value="Unassembled WGS sequence"/>
</dbReference>
<dbReference type="InterPro" id="IPR036291">
    <property type="entry name" value="NAD(P)-bd_dom_sf"/>
</dbReference>
<comment type="similarity">
    <text evidence="1">Belongs to the saccharopine dehydrogenase family. Enoyl reductase subfamily.</text>
</comment>
<sequence>MRAAPLRWGAMTVFEDLDDYLAVPRVSGLAISPDGSRLVATVSTLNEKRNEFLSAIWELDPNGQQPARRLTHGVKGESAPVFTAGGDVLFLAVRPGEDDDKPPAALWRLPAAGGEAFEALTMPGGIAGAVSARAADVTVVAAPLLPSSAGVDDDKTRREARKENKVSAILHTGYPVRHWDHDLGPDQPHLFDVDGTRDLTPGSGAALRESSFDLSADGDFVVTSWRVTGPGTAVRVALVRIDRATGERSTLVEEAGADLERPAIAPDGHAVAFTRETHSTPTSPPRITLWCMRFGENPVELAEGWDRWPASVAWTPDSSALIVTADDGGRGPIFSVDPASGRVTRLTHDDFTYTDVRPAPGGVIFALRSSYAVPPHPVRIDSDGTVTALPCFEVPDLPGTLTEVTATAADGTPIRSWLTLPDGDEPAPLVLWIHGGPLGSWNSWHWRWNPWLLTAQGYAVLMPDPGLSTGYGQDFIARGWGAWGAEPYTDLMAATDAACAHPRIDASRTAAMGGSFGGYMANWIAGHTGRFKAIVTHASLWALDQFGPTTDGAYWWAREMTPEMAQHNSPHRFVGDIATPMLVIHGDKDYRVPIGEALRLWYELLTYSRLPADENGDSPHRFLYYPTENHWVLSPQHAKIWYQVVLAFLGSTCGTSRCSCPNCSGSVGIVTQREFDLVLYGATGFAGKLTAEYLARAGGAARIALAGRSEERLRAIRDGLGAGAQSWPLVTADATSQTSLDAMAARTQVVVTTVGPYARYGMPLVAACAAAGTDYADLTGETTFIRDSIDLHHKQAVDTGARIVHSCGFDSVPSDLTVYALYQRALADGAGELGDTNLVVRSSAGGVSGGTVASMLELLDTLSSDPEARALMNDPYTLSPDRGAEPELGAQPDVRWRRGAEIAPELAGYWTGAFAMAAPNTRIVRRSNALLNYAYGRRFEYAEQMSLGRSVAAPLAAAVVTGANAFTLGVGGRYFNRLPGGLVSKVVPKPGTGPSERARERGHYRVETYTTTTSGARYVTSMAQQGDPGYKSTAVLLGECGLALATDREALSERRGVLTPVAAMGDVLLTRLPAAGVALETTKLG</sequence>
<evidence type="ECO:0000259" key="3">
    <source>
        <dbReference type="Pfam" id="PF03435"/>
    </source>
</evidence>
<dbReference type="STRING" id="1796.ABW05_28905"/>
<dbReference type="GO" id="GO:0005886">
    <property type="term" value="C:plasma membrane"/>
    <property type="evidence" value="ECO:0007669"/>
    <property type="project" value="TreeGrafter"/>
</dbReference>
<gene>
    <name evidence="4" type="ORF">NCTC4524_01364</name>
</gene>
<dbReference type="Pfam" id="PF00326">
    <property type="entry name" value="Peptidase_S9"/>
    <property type="match status" value="1"/>
</dbReference>
<reference evidence="4 5" key="1">
    <citation type="submission" date="2018-06" db="EMBL/GenBank/DDBJ databases">
        <authorList>
            <consortium name="Pathogen Informatics"/>
            <person name="Doyle S."/>
        </authorList>
    </citation>
    <scope>NUCLEOTIDE SEQUENCE [LARGE SCALE GENOMIC DNA]</scope>
    <source>
        <strain evidence="4 5">NCTC4524</strain>
    </source>
</reference>
<protein>
    <submittedName>
        <fullName evidence="4">Peptidase S9, prolyl oligopeptidase active site region</fullName>
        <ecNumber evidence="4">1.3.1.-</ecNumber>
    </submittedName>
</protein>
<dbReference type="SUPFAM" id="SSF51735">
    <property type="entry name" value="NAD(P)-binding Rossmann-fold domains"/>
    <property type="match status" value="1"/>
</dbReference>
<dbReference type="Gene3D" id="3.40.50.1820">
    <property type="entry name" value="alpha/beta hydrolase"/>
    <property type="match status" value="1"/>
</dbReference>
<dbReference type="PANTHER" id="PTHR12286:SF5">
    <property type="entry name" value="SACCHAROPINE DEHYDROGENASE-LIKE OXIDOREDUCTASE"/>
    <property type="match status" value="1"/>
</dbReference>
<evidence type="ECO:0000313" key="4">
    <source>
        <dbReference type="EMBL" id="STZ53740.1"/>
    </source>
</evidence>
<dbReference type="InterPro" id="IPR051276">
    <property type="entry name" value="Saccharopine_DH-like_oxidrdct"/>
</dbReference>
<feature type="domain" description="Peptidase S9 prolyl oligopeptidase catalytic" evidence="2">
    <location>
        <begin position="444"/>
        <end position="653"/>
    </location>
</feature>
<dbReference type="SUPFAM" id="SSF82171">
    <property type="entry name" value="DPP6 N-terminal domain-like"/>
    <property type="match status" value="1"/>
</dbReference>
<keyword evidence="4" id="KW-0560">Oxidoreductase</keyword>
<dbReference type="EC" id="1.3.1.-" evidence="4"/>
<dbReference type="GO" id="GO:0016491">
    <property type="term" value="F:oxidoreductase activity"/>
    <property type="evidence" value="ECO:0007669"/>
    <property type="project" value="UniProtKB-KW"/>
</dbReference>
<organism evidence="4 5">
    <name type="scientific">Mycolicibacterium senegalense</name>
    <dbReference type="NCBI Taxonomy" id="1796"/>
    <lineage>
        <taxon>Bacteria</taxon>
        <taxon>Bacillati</taxon>
        <taxon>Actinomycetota</taxon>
        <taxon>Actinomycetes</taxon>
        <taxon>Mycobacteriales</taxon>
        <taxon>Mycobacteriaceae</taxon>
        <taxon>Mycolicibacterium</taxon>
    </lineage>
</organism>
<dbReference type="GO" id="GO:0008236">
    <property type="term" value="F:serine-type peptidase activity"/>
    <property type="evidence" value="ECO:0007669"/>
    <property type="project" value="InterPro"/>
</dbReference>
<evidence type="ECO:0000256" key="1">
    <source>
        <dbReference type="ARBA" id="ARBA00010591"/>
    </source>
</evidence>
<proteinExistence type="inferred from homology"/>
<dbReference type="FunFam" id="3.40.50.720:FF:000413">
    <property type="entry name" value="Trans-acting enoyl reductase"/>
    <property type="match status" value="1"/>
</dbReference>
<evidence type="ECO:0000313" key="5">
    <source>
        <dbReference type="Proteomes" id="UP000254945"/>
    </source>
</evidence>
<dbReference type="AlphaFoldDB" id="A0A378SZC4"/>
<dbReference type="InterPro" id="IPR001375">
    <property type="entry name" value="Peptidase_S9_cat"/>
</dbReference>
<dbReference type="Gene3D" id="3.40.50.720">
    <property type="entry name" value="NAD(P)-binding Rossmann-like Domain"/>
    <property type="match status" value="1"/>
</dbReference>
<dbReference type="InterPro" id="IPR011042">
    <property type="entry name" value="6-blade_b-propeller_TolB-like"/>
</dbReference>